<evidence type="ECO:0000313" key="6">
    <source>
        <dbReference type="Proteomes" id="UP001241110"/>
    </source>
</evidence>
<keyword evidence="2" id="KW-0238">DNA-binding</keyword>
<dbReference type="GO" id="GO:0003700">
    <property type="term" value="F:DNA-binding transcription factor activity"/>
    <property type="evidence" value="ECO:0007669"/>
    <property type="project" value="InterPro"/>
</dbReference>
<dbReference type="SMART" id="SM00342">
    <property type="entry name" value="HTH_ARAC"/>
    <property type="match status" value="1"/>
</dbReference>
<dbReference type="SUPFAM" id="SSF46689">
    <property type="entry name" value="Homeodomain-like"/>
    <property type="match status" value="1"/>
</dbReference>
<evidence type="ECO:0000256" key="3">
    <source>
        <dbReference type="ARBA" id="ARBA00023163"/>
    </source>
</evidence>
<organism evidence="5 6">
    <name type="scientific">Xanthocytophaga flava</name>
    <dbReference type="NCBI Taxonomy" id="3048013"/>
    <lineage>
        <taxon>Bacteria</taxon>
        <taxon>Pseudomonadati</taxon>
        <taxon>Bacteroidota</taxon>
        <taxon>Cytophagia</taxon>
        <taxon>Cytophagales</taxon>
        <taxon>Rhodocytophagaceae</taxon>
        <taxon>Xanthocytophaga</taxon>
    </lineage>
</organism>
<evidence type="ECO:0000259" key="4">
    <source>
        <dbReference type="PROSITE" id="PS01124"/>
    </source>
</evidence>
<name>A0AAE3U5Q2_9BACT</name>
<protein>
    <submittedName>
        <fullName evidence="5">Helix-turn-helix domain-containing protein</fullName>
    </submittedName>
</protein>
<proteinExistence type="predicted"/>
<gene>
    <name evidence="5" type="ORF">QNI16_11115</name>
</gene>
<dbReference type="PANTHER" id="PTHR43280">
    <property type="entry name" value="ARAC-FAMILY TRANSCRIPTIONAL REGULATOR"/>
    <property type="match status" value="1"/>
</dbReference>
<dbReference type="InterPro" id="IPR009057">
    <property type="entry name" value="Homeodomain-like_sf"/>
</dbReference>
<dbReference type="EMBL" id="JASJOS010000004">
    <property type="protein sequence ID" value="MDJ1481034.1"/>
    <property type="molecule type" value="Genomic_DNA"/>
</dbReference>
<evidence type="ECO:0000256" key="2">
    <source>
        <dbReference type="ARBA" id="ARBA00023125"/>
    </source>
</evidence>
<accession>A0AAE3U5Q2</accession>
<evidence type="ECO:0000256" key="1">
    <source>
        <dbReference type="ARBA" id="ARBA00023015"/>
    </source>
</evidence>
<dbReference type="RefSeq" id="WP_313978306.1">
    <property type="nucleotide sequence ID" value="NZ_JASJOS010000004.1"/>
</dbReference>
<keyword evidence="3" id="KW-0804">Transcription</keyword>
<keyword evidence="1" id="KW-0805">Transcription regulation</keyword>
<dbReference type="Pfam" id="PF12833">
    <property type="entry name" value="HTH_18"/>
    <property type="match status" value="1"/>
</dbReference>
<sequence length="290" mass="33540">MITKETKTPQDGTQNQSPVRHFNVYSIERSKGKTIPYSRRDFYKVTLLTNHCILHYANRSIEITQPALIFSNPLVPYAFEHISEVKGGYFCIFTEEFLKSGDRMDNVHDVPMFKIGGTPVFFLNDKQVLYVESLFQRMLEEIETEYVYKYDLLRNHVNLLIHEALKMQPEISAFIHQNAASRIASLFLELLERQFPIDSPGQVLKLRNASDYAVNLSVHVNHLNYAVREITGKPTTVHITNRIVNEAKALLLHTDWSISEIAYSLGFQYPTYFNNFFKKKTGATPLSLRK</sequence>
<comment type="caution">
    <text evidence="5">The sequence shown here is derived from an EMBL/GenBank/DDBJ whole genome shotgun (WGS) entry which is preliminary data.</text>
</comment>
<evidence type="ECO:0000313" key="5">
    <source>
        <dbReference type="EMBL" id="MDJ1481034.1"/>
    </source>
</evidence>
<dbReference type="InterPro" id="IPR018060">
    <property type="entry name" value="HTH_AraC"/>
</dbReference>
<dbReference type="Proteomes" id="UP001241110">
    <property type="component" value="Unassembled WGS sequence"/>
</dbReference>
<dbReference type="PROSITE" id="PS01124">
    <property type="entry name" value="HTH_ARAC_FAMILY_2"/>
    <property type="match status" value="1"/>
</dbReference>
<dbReference type="GO" id="GO:0043565">
    <property type="term" value="F:sequence-specific DNA binding"/>
    <property type="evidence" value="ECO:0007669"/>
    <property type="project" value="InterPro"/>
</dbReference>
<dbReference type="AlphaFoldDB" id="A0AAE3U5Q2"/>
<reference evidence="5" key="1">
    <citation type="submission" date="2023-05" db="EMBL/GenBank/DDBJ databases">
        <authorList>
            <person name="Zhang X."/>
        </authorList>
    </citation>
    <scope>NUCLEOTIDE SEQUENCE</scope>
    <source>
        <strain evidence="5">YF14B1</strain>
    </source>
</reference>
<feature type="domain" description="HTH araC/xylS-type" evidence="4">
    <location>
        <begin position="181"/>
        <end position="290"/>
    </location>
</feature>
<dbReference type="PANTHER" id="PTHR43280:SF32">
    <property type="entry name" value="TRANSCRIPTIONAL REGULATORY PROTEIN"/>
    <property type="match status" value="1"/>
</dbReference>
<dbReference type="Gene3D" id="1.10.10.60">
    <property type="entry name" value="Homeodomain-like"/>
    <property type="match status" value="1"/>
</dbReference>